<name>A0A9D2UX42_9ACTN</name>
<reference evidence="1" key="1">
    <citation type="journal article" date="2021" name="PeerJ">
        <title>Extensive microbial diversity within the chicken gut microbiome revealed by metagenomics and culture.</title>
        <authorList>
            <person name="Gilroy R."/>
            <person name="Ravi A."/>
            <person name="Getino M."/>
            <person name="Pursley I."/>
            <person name="Horton D.L."/>
            <person name="Alikhan N.F."/>
            <person name="Baker D."/>
            <person name="Gharbi K."/>
            <person name="Hall N."/>
            <person name="Watson M."/>
            <person name="Adriaenssens E.M."/>
            <person name="Foster-Nyarko E."/>
            <person name="Jarju S."/>
            <person name="Secka A."/>
            <person name="Antonio M."/>
            <person name="Oren A."/>
            <person name="Chaudhuri R.R."/>
            <person name="La Ragione R."/>
            <person name="Hildebrand F."/>
            <person name="Pallen M.J."/>
        </authorList>
    </citation>
    <scope>NUCLEOTIDE SEQUENCE</scope>
    <source>
        <strain evidence="1">ChiGjej6B6-11269</strain>
    </source>
</reference>
<sequence>MDRVEVNPRIARRHPEIRADDVLHAWRNAIMLVERSADEAPDSLLVAVGFDSRGRLLEMVAVSTGIDSVHVFHAMTPPSKKTMKEMRWVR</sequence>
<dbReference type="EMBL" id="DYWI01000114">
    <property type="protein sequence ID" value="HJF65667.1"/>
    <property type="molecule type" value="Genomic_DNA"/>
</dbReference>
<gene>
    <name evidence="1" type="ORF">K8U77_06090</name>
</gene>
<dbReference type="RefSeq" id="WP_148042478.1">
    <property type="nucleotide sequence ID" value="NZ_JBHTHO010000036.1"/>
</dbReference>
<organism evidence="1 2">
    <name type="scientific">Slackia equolifaciens</name>
    <dbReference type="NCBI Taxonomy" id="498718"/>
    <lineage>
        <taxon>Bacteria</taxon>
        <taxon>Bacillati</taxon>
        <taxon>Actinomycetota</taxon>
        <taxon>Coriobacteriia</taxon>
        <taxon>Eggerthellales</taxon>
        <taxon>Eggerthellaceae</taxon>
        <taxon>Slackia</taxon>
    </lineage>
</organism>
<evidence type="ECO:0000313" key="1">
    <source>
        <dbReference type="EMBL" id="HJF65667.1"/>
    </source>
</evidence>
<accession>A0A9D2UX42</accession>
<reference evidence="1" key="2">
    <citation type="submission" date="2021-09" db="EMBL/GenBank/DDBJ databases">
        <authorList>
            <person name="Gilroy R."/>
        </authorList>
    </citation>
    <scope>NUCLEOTIDE SEQUENCE</scope>
    <source>
        <strain evidence="1">ChiGjej6B6-11269</strain>
    </source>
</reference>
<dbReference type="Proteomes" id="UP000786989">
    <property type="component" value="Unassembled WGS sequence"/>
</dbReference>
<dbReference type="OrthoDB" id="3237719at2"/>
<evidence type="ECO:0008006" key="3">
    <source>
        <dbReference type="Google" id="ProtNLM"/>
    </source>
</evidence>
<protein>
    <recommendedName>
        <fullName evidence="3">Toxin</fullName>
    </recommendedName>
</protein>
<evidence type="ECO:0000313" key="2">
    <source>
        <dbReference type="Proteomes" id="UP000786989"/>
    </source>
</evidence>
<comment type="caution">
    <text evidence="1">The sequence shown here is derived from an EMBL/GenBank/DDBJ whole genome shotgun (WGS) entry which is preliminary data.</text>
</comment>
<dbReference type="AlphaFoldDB" id="A0A9D2UX42"/>
<proteinExistence type="predicted"/>